<evidence type="ECO:0000313" key="6">
    <source>
        <dbReference type="Proteomes" id="UP000245166"/>
    </source>
</evidence>
<evidence type="ECO:0000259" key="4">
    <source>
        <dbReference type="Pfam" id="PF03358"/>
    </source>
</evidence>
<dbReference type="InterPro" id="IPR051814">
    <property type="entry name" value="NAD(P)H-dep_FMN_reductase"/>
</dbReference>
<evidence type="ECO:0000256" key="1">
    <source>
        <dbReference type="ARBA" id="ARBA00022630"/>
    </source>
</evidence>
<sequence length="184" mass="18109">MSVVVLSGNPRVGSRTSAVALELARALVAAGVPGGAGDPAGDGEIVAVELADLAGEVLTGGAATTAAREVVAGASLLVVATPVYKGAYTGLLKAFLDTYAEGELGGVPTVALVIAGKDGHLHAGETHLRPVLLEVGAALPAPALALPQRLVGEHAGVLEEWVGRYGALLTASSRAVTSPVAVPA</sequence>
<protein>
    <submittedName>
        <fullName evidence="5">FMN reductase</fullName>
    </submittedName>
</protein>
<dbReference type="InterPro" id="IPR005025">
    <property type="entry name" value="FMN_Rdtase-like_dom"/>
</dbReference>
<gene>
    <name evidence="5" type="ORF">C8046_09925</name>
</gene>
<accession>A0A2U1ZVC9</accession>
<dbReference type="EMBL" id="PYHR01000002">
    <property type="protein sequence ID" value="PWD50924.1"/>
    <property type="molecule type" value="Genomic_DNA"/>
</dbReference>
<dbReference type="Gene3D" id="3.40.50.360">
    <property type="match status" value="1"/>
</dbReference>
<reference evidence="5 6" key="1">
    <citation type="submission" date="2018-03" db="EMBL/GenBank/DDBJ databases">
        <title>Genome assembly of novel Miniimonas species PCH200.</title>
        <authorList>
            <person name="Thakur V."/>
            <person name="Kumar V."/>
            <person name="Singh D."/>
        </authorList>
    </citation>
    <scope>NUCLEOTIDE SEQUENCE [LARGE SCALE GENOMIC DNA]</scope>
    <source>
        <strain evidence="5 6">PCH200</strain>
    </source>
</reference>
<keyword evidence="6" id="KW-1185">Reference proteome</keyword>
<dbReference type="OrthoDB" id="1643408at2"/>
<dbReference type="RefSeq" id="WP_109229306.1">
    <property type="nucleotide sequence ID" value="NZ_PYHR01000002.1"/>
</dbReference>
<evidence type="ECO:0000256" key="3">
    <source>
        <dbReference type="ARBA" id="ARBA00023002"/>
    </source>
</evidence>
<keyword evidence="3" id="KW-0560">Oxidoreductase</keyword>
<name>A0A2U1ZVC9_9MICO</name>
<proteinExistence type="predicted"/>
<dbReference type="PANTHER" id="PTHR43408:SF2">
    <property type="entry name" value="FMN REDUCTASE (NADPH)"/>
    <property type="match status" value="1"/>
</dbReference>
<comment type="caution">
    <text evidence="5">The sequence shown here is derived from an EMBL/GenBank/DDBJ whole genome shotgun (WGS) entry which is preliminary data.</text>
</comment>
<dbReference type="InterPro" id="IPR029039">
    <property type="entry name" value="Flavoprotein-like_sf"/>
</dbReference>
<dbReference type="Pfam" id="PF03358">
    <property type="entry name" value="FMN_red"/>
    <property type="match status" value="1"/>
</dbReference>
<keyword evidence="2" id="KW-0288">FMN</keyword>
<dbReference type="SUPFAM" id="SSF52218">
    <property type="entry name" value="Flavoproteins"/>
    <property type="match status" value="1"/>
</dbReference>
<dbReference type="Proteomes" id="UP000245166">
    <property type="component" value="Unassembled WGS sequence"/>
</dbReference>
<evidence type="ECO:0000313" key="5">
    <source>
        <dbReference type="EMBL" id="PWD50924.1"/>
    </source>
</evidence>
<organism evidence="5 6">
    <name type="scientific">Serinibacter arcticus</name>
    <dbReference type="NCBI Taxonomy" id="1655435"/>
    <lineage>
        <taxon>Bacteria</taxon>
        <taxon>Bacillati</taxon>
        <taxon>Actinomycetota</taxon>
        <taxon>Actinomycetes</taxon>
        <taxon>Micrococcales</taxon>
        <taxon>Beutenbergiaceae</taxon>
        <taxon>Serinibacter</taxon>
    </lineage>
</organism>
<keyword evidence="1" id="KW-0285">Flavoprotein</keyword>
<dbReference type="PANTHER" id="PTHR43408">
    <property type="entry name" value="FMN REDUCTASE (NADPH)"/>
    <property type="match status" value="1"/>
</dbReference>
<evidence type="ECO:0000256" key="2">
    <source>
        <dbReference type="ARBA" id="ARBA00022643"/>
    </source>
</evidence>
<dbReference type="AlphaFoldDB" id="A0A2U1ZVC9"/>
<dbReference type="GO" id="GO:0016491">
    <property type="term" value="F:oxidoreductase activity"/>
    <property type="evidence" value="ECO:0007669"/>
    <property type="project" value="UniProtKB-KW"/>
</dbReference>
<feature type="domain" description="NADPH-dependent FMN reductase-like" evidence="4">
    <location>
        <begin position="1"/>
        <end position="147"/>
    </location>
</feature>